<keyword evidence="2" id="KW-1185">Reference proteome</keyword>
<dbReference type="EMBL" id="JBHUCM010000070">
    <property type="protein sequence ID" value="MFD1546916.1"/>
    <property type="molecule type" value="Genomic_DNA"/>
</dbReference>
<organism evidence="1 2">
    <name type="scientific">Nonomuraea guangzhouensis</name>
    <dbReference type="NCBI Taxonomy" id="1291555"/>
    <lineage>
        <taxon>Bacteria</taxon>
        <taxon>Bacillati</taxon>
        <taxon>Actinomycetota</taxon>
        <taxon>Actinomycetes</taxon>
        <taxon>Streptosporangiales</taxon>
        <taxon>Streptosporangiaceae</taxon>
        <taxon>Nonomuraea</taxon>
    </lineage>
</organism>
<proteinExistence type="predicted"/>
<evidence type="ECO:0000313" key="2">
    <source>
        <dbReference type="Proteomes" id="UP001597097"/>
    </source>
</evidence>
<sequence>MQQSTTVEAVRPTGIAQYQVRYTCLDSEGDQQMGSDPVDGIAEADLECARILEYQERWELPTDASIWWRVGTGPWQPWGGAR</sequence>
<accession>A0ABW4GXM0</accession>
<name>A0ABW4GXM0_9ACTN</name>
<evidence type="ECO:0008006" key="3">
    <source>
        <dbReference type="Google" id="ProtNLM"/>
    </source>
</evidence>
<evidence type="ECO:0000313" key="1">
    <source>
        <dbReference type="EMBL" id="MFD1546916.1"/>
    </source>
</evidence>
<protein>
    <recommendedName>
        <fullName evidence="3">Chitin-binding type-3 domain-containing protein</fullName>
    </recommendedName>
</protein>
<dbReference type="Proteomes" id="UP001597097">
    <property type="component" value="Unassembled WGS sequence"/>
</dbReference>
<comment type="caution">
    <text evidence="1">The sequence shown here is derived from an EMBL/GenBank/DDBJ whole genome shotgun (WGS) entry which is preliminary data.</text>
</comment>
<gene>
    <name evidence="1" type="ORF">ACFSJ0_58460</name>
</gene>
<dbReference type="RefSeq" id="WP_219536677.1">
    <property type="nucleotide sequence ID" value="NZ_JAHKRM010000031.1"/>
</dbReference>
<reference evidence="2" key="1">
    <citation type="journal article" date="2019" name="Int. J. Syst. Evol. Microbiol.">
        <title>The Global Catalogue of Microorganisms (GCM) 10K type strain sequencing project: providing services to taxonomists for standard genome sequencing and annotation.</title>
        <authorList>
            <consortium name="The Broad Institute Genomics Platform"/>
            <consortium name="The Broad Institute Genome Sequencing Center for Infectious Disease"/>
            <person name="Wu L."/>
            <person name="Ma J."/>
        </authorList>
    </citation>
    <scope>NUCLEOTIDE SEQUENCE [LARGE SCALE GENOMIC DNA]</scope>
    <source>
        <strain evidence="2">CGMCC 1.15399</strain>
    </source>
</reference>